<evidence type="ECO:0000256" key="2">
    <source>
        <dbReference type="ARBA" id="ARBA00023052"/>
    </source>
</evidence>
<dbReference type="CDD" id="cd02002">
    <property type="entry name" value="TPP_BFDC"/>
    <property type="match status" value="1"/>
</dbReference>
<dbReference type="PANTHER" id="PTHR18968:SF133">
    <property type="entry name" value="BENZOYLFORMATE DECARBOXYLASE"/>
    <property type="match status" value="1"/>
</dbReference>
<keyword evidence="9" id="KW-1185">Reference proteome</keyword>
<comment type="caution">
    <text evidence="8">The sequence shown here is derived from an EMBL/GenBank/DDBJ whole genome shotgun (WGS) entry which is preliminary data.</text>
</comment>
<protein>
    <submittedName>
        <fullName evidence="8">Benzoylformate decarboxylase</fullName>
        <ecNumber evidence="8">4.1.1.7</ecNumber>
    </submittedName>
</protein>
<evidence type="ECO:0000256" key="1">
    <source>
        <dbReference type="ARBA" id="ARBA00007812"/>
    </source>
</evidence>
<dbReference type="InterPro" id="IPR012000">
    <property type="entry name" value="Thiamin_PyroP_enz_cen_dom"/>
</dbReference>
<dbReference type="GO" id="GO:0050660">
    <property type="term" value="F:flavin adenine dinucleotide binding"/>
    <property type="evidence" value="ECO:0007669"/>
    <property type="project" value="TreeGrafter"/>
</dbReference>
<organism evidence="8 9">
    <name type="scientific">Solihabitans fulvus</name>
    <dbReference type="NCBI Taxonomy" id="1892852"/>
    <lineage>
        <taxon>Bacteria</taxon>
        <taxon>Bacillati</taxon>
        <taxon>Actinomycetota</taxon>
        <taxon>Actinomycetes</taxon>
        <taxon>Pseudonocardiales</taxon>
        <taxon>Pseudonocardiaceae</taxon>
        <taxon>Solihabitans</taxon>
    </lineage>
</organism>
<reference evidence="8 9" key="1">
    <citation type="submission" date="2019-09" db="EMBL/GenBank/DDBJ databases">
        <title>Goodfellowia gen. nov., a new genus of the Pseudonocardineae related to Actinoalloteichus, containing Goodfellowia coeruleoviolacea gen. nov., comb. nov. gen. nov., comb. nov.</title>
        <authorList>
            <person name="Labeda D."/>
        </authorList>
    </citation>
    <scope>NUCLEOTIDE SEQUENCE [LARGE SCALE GENOMIC DNA]</scope>
    <source>
        <strain evidence="8 9">AN110305</strain>
    </source>
</reference>
<dbReference type="GO" id="GO:0000287">
    <property type="term" value="F:magnesium ion binding"/>
    <property type="evidence" value="ECO:0007669"/>
    <property type="project" value="InterPro"/>
</dbReference>
<evidence type="ECO:0000259" key="6">
    <source>
        <dbReference type="Pfam" id="PF02775"/>
    </source>
</evidence>
<feature type="domain" description="Thiamine pyrophosphate enzyme central" evidence="5">
    <location>
        <begin position="197"/>
        <end position="328"/>
    </location>
</feature>
<dbReference type="EC" id="4.1.1.7" evidence="8"/>
<dbReference type="SUPFAM" id="SSF52518">
    <property type="entry name" value="Thiamin diphosphate-binding fold (THDP-binding)"/>
    <property type="match status" value="2"/>
</dbReference>
<evidence type="ECO:0000259" key="7">
    <source>
        <dbReference type="Pfam" id="PF02776"/>
    </source>
</evidence>
<reference evidence="8 9" key="2">
    <citation type="submission" date="2019-09" db="EMBL/GenBank/DDBJ databases">
        <authorList>
            <person name="Jin C."/>
        </authorList>
    </citation>
    <scope>NUCLEOTIDE SEQUENCE [LARGE SCALE GENOMIC DNA]</scope>
    <source>
        <strain evidence="8 9">AN110305</strain>
    </source>
</reference>
<dbReference type="SUPFAM" id="SSF52467">
    <property type="entry name" value="DHS-like NAD/FAD-binding domain"/>
    <property type="match status" value="1"/>
</dbReference>
<name>A0A5B2WCY1_9PSEU</name>
<dbReference type="PROSITE" id="PS00187">
    <property type="entry name" value="TPP_ENZYMES"/>
    <property type="match status" value="1"/>
</dbReference>
<dbReference type="PANTHER" id="PTHR18968">
    <property type="entry name" value="THIAMINE PYROPHOSPHATE ENZYMES"/>
    <property type="match status" value="1"/>
</dbReference>
<sequence>MTRSVVVAVGKPTVRDVTRDLMRKWGTTTVFGNPGSTELAFLADWPDDFRYVLGLQESTVVAMADAYAQFTGNAAVVNLHSSGGVGHALGSVVTAYKNRSPLVIIAGQQSRSLLVGEPFLGAIEAAEFPKPYVKWSYQPARAADVPAAFARAYHLATQPPYGPTFLSVPADDWDAEAAPVQARPRVRGHAPDPEALREVAAALTASSRPAIVVGASVDGDDAVEDVIALAERTRAAVFAAPMSSRCSFPENHPLFAGFLQPARHRLAEALAEHDCVVVLGAPAFVYHVVTPDGPDLPQLYLINDDEQALAWAPTGTGLQATPKLAIQQLTALLPATDRPAPAPRQTPPPPAPPSPHGQMSGAYVLDAIAKALPDNAIVVEEAPSHRNDFHEYLPITTRGRGFLTIASGVLGYGLPGAVGAALAEPNRPVVAIVGDGSSMYSIQAVWTAVREHTPVTFVILDNAQYGALRSMADSHGAAKVPGMELGGLDFCALASGMGCSSRHVRTPEELHEALGAAIASDQPVLLHVRVDPDYDALY</sequence>
<keyword evidence="8" id="KW-0456">Lyase</keyword>
<feature type="domain" description="Thiamine pyrophosphate enzyme TPP-binding" evidence="6">
    <location>
        <begin position="388"/>
        <end position="528"/>
    </location>
</feature>
<dbReference type="Gene3D" id="3.40.50.1220">
    <property type="entry name" value="TPP-binding domain"/>
    <property type="match status" value="1"/>
</dbReference>
<dbReference type="Pfam" id="PF02775">
    <property type="entry name" value="TPP_enzyme_C"/>
    <property type="match status" value="1"/>
</dbReference>
<dbReference type="GO" id="GO:0003984">
    <property type="term" value="F:acetolactate synthase activity"/>
    <property type="evidence" value="ECO:0007669"/>
    <property type="project" value="TreeGrafter"/>
</dbReference>
<feature type="region of interest" description="Disordered" evidence="4">
    <location>
        <begin position="336"/>
        <end position="359"/>
    </location>
</feature>
<dbReference type="InterPro" id="IPR045229">
    <property type="entry name" value="TPP_enz"/>
</dbReference>
<dbReference type="OrthoDB" id="2443624at2"/>
<dbReference type="InterPro" id="IPR012001">
    <property type="entry name" value="Thiamin_PyroP_enz_TPP-bd_dom"/>
</dbReference>
<dbReference type="InterPro" id="IPR029035">
    <property type="entry name" value="DHS-like_NAD/FAD-binding_dom"/>
</dbReference>
<comment type="similarity">
    <text evidence="1 3">Belongs to the TPP enzyme family.</text>
</comment>
<dbReference type="Pfam" id="PF00205">
    <property type="entry name" value="TPP_enzyme_M"/>
    <property type="match status" value="1"/>
</dbReference>
<evidence type="ECO:0000256" key="3">
    <source>
        <dbReference type="RuleBase" id="RU362132"/>
    </source>
</evidence>
<dbReference type="AlphaFoldDB" id="A0A5B2WCY1"/>
<evidence type="ECO:0000313" key="9">
    <source>
        <dbReference type="Proteomes" id="UP000323454"/>
    </source>
</evidence>
<gene>
    <name evidence="8" type="ORF">F0L68_39665</name>
</gene>
<dbReference type="InterPro" id="IPR029061">
    <property type="entry name" value="THDP-binding"/>
</dbReference>
<proteinExistence type="inferred from homology"/>
<evidence type="ECO:0000256" key="4">
    <source>
        <dbReference type="SAM" id="MobiDB-lite"/>
    </source>
</evidence>
<dbReference type="Pfam" id="PF02776">
    <property type="entry name" value="TPP_enzyme_N"/>
    <property type="match status" value="1"/>
</dbReference>
<dbReference type="InterPro" id="IPR000399">
    <property type="entry name" value="TPP-bd_CS"/>
</dbReference>
<evidence type="ECO:0000259" key="5">
    <source>
        <dbReference type="Pfam" id="PF00205"/>
    </source>
</evidence>
<dbReference type="NCBIfam" id="NF005485">
    <property type="entry name" value="PRK07092.1"/>
    <property type="match status" value="1"/>
</dbReference>
<dbReference type="CDD" id="cd07035">
    <property type="entry name" value="TPP_PYR_POX_like"/>
    <property type="match status" value="1"/>
</dbReference>
<dbReference type="InterPro" id="IPR011766">
    <property type="entry name" value="TPP_enzyme_TPP-bd"/>
</dbReference>
<dbReference type="Proteomes" id="UP000323454">
    <property type="component" value="Unassembled WGS sequence"/>
</dbReference>
<dbReference type="GO" id="GO:0030976">
    <property type="term" value="F:thiamine pyrophosphate binding"/>
    <property type="evidence" value="ECO:0007669"/>
    <property type="project" value="InterPro"/>
</dbReference>
<accession>A0A5B2WCY1</accession>
<feature type="domain" description="Thiamine pyrophosphate enzyme N-terminal TPP-binding" evidence="7">
    <location>
        <begin position="13"/>
        <end position="114"/>
    </location>
</feature>
<evidence type="ECO:0000313" key="8">
    <source>
        <dbReference type="EMBL" id="KAA2248748.1"/>
    </source>
</evidence>
<keyword evidence="2 3" id="KW-0786">Thiamine pyrophosphate</keyword>
<dbReference type="EMBL" id="VUOB01000104">
    <property type="protein sequence ID" value="KAA2248748.1"/>
    <property type="molecule type" value="Genomic_DNA"/>
</dbReference>
<feature type="compositionally biased region" description="Pro residues" evidence="4">
    <location>
        <begin position="340"/>
        <end position="355"/>
    </location>
</feature>
<dbReference type="GO" id="GO:0050695">
    <property type="term" value="F:benzoylformate decarboxylase activity"/>
    <property type="evidence" value="ECO:0007669"/>
    <property type="project" value="UniProtKB-EC"/>
</dbReference>
<dbReference type="Gene3D" id="3.40.50.970">
    <property type="match status" value="2"/>
</dbReference>